<name>A0A0R1MIY6_9LACO</name>
<dbReference type="GO" id="GO:0006260">
    <property type="term" value="P:DNA replication"/>
    <property type="evidence" value="ECO:0007669"/>
    <property type="project" value="InterPro"/>
</dbReference>
<dbReference type="PATRIC" id="fig|1423759.3.peg.1076"/>
<reference evidence="1 2" key="1">
    <citation type="journal article" date="2015" name="Genome Announc.">
        <title>Expanding the biotechnology potential of lactobacilli through comparative genomics of 213 strains and associated genera.</title>
        <authorList>
            <person name="Sun Z."/>
            <person name="Harris H.M."/>
            <person name="McCann A."/>
            <person name="Guo C."/>
            <person name="Argimon S."/>
            <person name="Zhang W."/>
            <person name="Yang X."/>
            <person name="Jeffery I.B."/>
            <person name="Cooney J.C."/>
            <person name="Kagawa T.F."/>
            <person name="Liu W."/>
            <person name="Song Y."/>
            <person name="Salvetti E."/>
            <person name="Wrobel A."/>
            <person name="Rasinkangas P."/>
            <person name="Parkhill J."/>
            <person name="Rea M.C."/>
            <person name="O'Sullivan O."/>
            <person name="Ritari J."/>
            <person name="Douillard F.P."/>
            <person name="Paul Ross R."/>
            <person name="Yang R."/>
            <person name="Briner A.E."/>
            <person name="Felis G.E."/>
            <person name="de Vos W.M."/>
            <person name="Barrangou R."/>
            <person name="Klaenhammer T.R."/>
            <person name="Caufield P.W."/>
            <person name="Cui Y."/>
            <person name="Zhang H."/>
            <person name="O'Toole P.W."/>
        </authorList>
    </citation>
    <scope>NUCLEOTIDE SEQUENCE [LARGE SCALE GENOMIC DNA]</scope>
    <source>
        <strain evidence="1 2">DSM 19519</strain>
    </source>
</reference>
<protein>
    <submittedName>
        <fullName evidence="1">DNA polymerase III DnaE</fullName>
    </submittedName>
</protein>
<dbReference type="AlphaFoldDB" id="A0A0R1MIY6"/>
<dbReference type="RefSeq" id="WP_057868738.1">
    <property type="nucleotide sequence ID" value="NZ_AZDX01000003.1"/>
</dbReference>
<dbReference type="GO" id="GO:0008408">
    <property type="term" value="F:3'-5' exonuclease activity"/>
    <property type="evidence" value="ECO:0007669"/>
    <property type="project" value="InterPro"/>
</dbReference>
<dbReference type="EMBL" id="AZDX01000003">
    <property type="protein sequence ID" value="KRL07952.1"/>
    <property type="molecule type" value="Genomic_DNA"/>
</dbReference>
<evidence type="ECO:0000313" key="1">
    <source>
        <dbReference type="EMBL" id="KRL07952.1"/>
    </source>
</evidence>
<dbReference type="GeneID" id="98309584"/>
<sequence length="385" mass="44836">MDSEVPKIKPSFIKTMIEKYNDTKEHAEEVADRFIQIFMDAANYGFSVNHSLPYSYVGYIATWLRYYYSLEFATSAFEIWKDDQNKINKVSSYAQEHGITLKKAIFGKSKGLYFMDKDNNSIYEGTASIKGNNSQVGDLLYDIAKIKKYENFCDLLLKIHDDSFIADKEGNITAIEDVYKKDEIELQKIDKELKSGDIELHQNKYDINKTKMVGLIRLGYFDKFGSIKKLQTIYDFFKKEYKPNNKTLSGKAKKYQLCVETEKNTPEDEYSFIQLLEFELYYTGKCSKHDDRMPSKYGFIVDVNKGRTRTRATVYSIKYGKNMPMLVGNRVYNNVPFKTGDLISIEQIEEKPKSVFMDGQWTKHPTDVDIWVKQAKFIRKGEISK</sequence>
<proteinExistence type="predicted"/>
<organism evidence="1 2">
    <name type="scientific">Liquorilactobacillus hordei DSM 19519</name>
    <dbReference type="NCBI Taxonomy" id="1423759"/>
    <lineage>
        <taxon>Bacteria</taxon>
        <taxon>Bacillati</taxon>
        <taxon>Bacillota</taxon>
        <taxon>Bacilli</taxon>
        <taxon>Lactobacillales</taxon>
        <taxon>Lactobacillaceae</taxon>
        <taxon>Liquorilactobacillus</taxon>
    </lineage>
</organism>
<accession>A0A0R1MIY6</accession>
<dbReference type="PANTHER" id="PTHR32294:SF0">
    <property type="entry name" value="DNA POLYMERASE III SUBUNIT ALPHA"/>
    <property type="match status" value="1"/>
</dbReference>
<keyword evidence="2" id="KW-1185">Reference proteome</keyword>
<comment type="caution">
    <text evidence="1">The sequence shown here is derived from an EMBL/GenBank/DDBJ whole genome shotgun (WGS) entry which is preliminary data.</text>
</comment>
<dbReference type="PANTHER" id="PTHR32294">
    <property type="entry name" value="DNA POLYMERASE III SUBUNIT ALPHA"/>
    <property type="match status" value="1"/>
</dbReference>
<dbReference type="STRING" id="1423759.FC92_GL001020"/>
<dbReference type="OrthoDB" id="9803237at2"/>
<evidence type="ECO:0000313" key="2">
    <source>
        <dbReference type="Proteomes" id="UP000051448"/>
    </source>
</evidence>
<dbReference type="InterPro" id="IPR004805">
    <property type="entry name" value="DnaE2/DnaE/PolC"/>
</dbReference>
<gene>
    <name evidence="1" type="ORF">FC92_GL001020</name>
</gene>
<dbReference type="Proteomes" id="UP000051448">
    <property type="component" value="Unassembled WGS sequence"/>
</dbReference>